<dbReference type="STRING" id="639283.Snov_4288"/>
<dbReference type="RefSeq" id="WP_013169053.1">
    <property type="nucleotide sequence ID" value="NC_014217.1"/>
</dbReference>
<reference evidence="5 6" key="1">
    <citation type="journal article" date="2012" name="Stand. Genomic Sci.">
        <title>Complete genome sequence of the facultatively chemolithoautotrophic and methylotrophic alpha Proteobacterium Starkeya novella type strain (ATCC 8093(T)).</title>
        <authorList>
            <person name="Kappler U."/>
            <person name="Davenport K."/>
            <person name="Beatson S."/>
            <person name="Lucas S."/>
            <person name="Lapidus A."/>
            <person name="Copeland A."/>
            <person name="Berry K.W."/>
            <person name="Glavina Del Rio T."/>
            <person name="Hammon N."/>
            <person name="Dalin E."/>
            <person name="Tice H."/>
            <person name="Pitluck S."/>
            <person name="Richardson P."/>
            <person name="Bruce D."/>
            <person name="Goodwin L.A."/>
            <person name="Han C."/>
            <person name="Tapia R."/>
            <person name="Detter J.C."/>
            <person name="Chang Y.J."/>
            <person name="Jeffries C.D."/>
            <person name="Land M."/>
            <person name="Hauser L."/>
            <person name="Kyrpides N.C."/>
            <person name="Goker M."/>
            <person name="Ivanova N."/>
            <person name="Klenk H.P."/>
            <person name="Woyke T."/>
        </authorList>
    </citation>
    <scope>NUCLEOTIDE SEQUENCE [LARGE SCALE GENOMIC DNA]</scope>
    <source>
        <strain evidence="6">ATCC 8093 / DSM 506 / JCM 20403 / CCM 1077 / IAM 12100 / NBRC 12443 / NCIMB 10456</strain>
    </source>
</reference>
<evidence type="ECO:0000256" key="3">
    <source>
        <dbReference type="ARBA" id="ARBA00023027"/>
    </source>
</evidence>
<dbReference type="PANTHER" id="PTHR43761">
    <property type="entry name" value="D-ISOMER SPECIFIC 2-HYDROXYACID DEHYDROGENASE FAMILY PROTEIN (AFU_ORTHOLOGUE AFUA_1G13630)"/>
    <property type="match status" value="1"/>
</dbReference>
<dbReference type="SUPFAM" id="SSF52283">
    <property type="entry name" value="Formate/glycerate dehydrogenase catalytic domain-like"/>
    <property type="match status" value="1"/>
</dbReference>
<keyword evidence="6" id="KW-1185">Reference proteome</keyword>
<organism evidence="5 6">
    <name type="scientific">Ancylobacter novellus (strain ATCC 8093 / DSM 506 / JCM 20403 / CCM 1077 / IAM 12100 / NBRC 12443 / NCIMB 10456)</name>
    <name type="common">Starkeya novella</name>
    <dbReference type="NCBI Taxonomy" id="639283"/>
    <lineage>
        <taxon>Bacteria</taxon>
        <taxon>Pseudomonadati</taxon>
        <taxon>Pseudomonadota</taxon>
        <taxon>Alphaproteobacteria</taxon>
        <taxon>Hyphomicrobiales</taxon>
        <taxon>Xanthobacteraceae</taxon>
        <taxon>Ancylobacter</taxon>
    </lineage>
</organism>
<dbReference type="InterPro" id="IPR050418">
    <property type="entry name" value="D-iso_2-hydroxyacid_DH_PdxB"/>
</dbReference>
<comment type="similarity">
    <text evidence="1">Belongs to the D-isomer specific 2-hydroxyacid dehydrogenase family.</text>
</comment>
<proteinExistence type="inferred from homology"/>
<dbReference type="KEGG" id="sno:Snov_4288"/>
<dbReference type="InterPro" id="IPR006139">
    <property type="entry name" value="D-isomer_2_OHA_DH_cat_dom"/>
</dbReference>
<dbReference type="EMBL" id="CP002026">
    <property type="protein sequence ID" value="ADH91553.1"/>
    <property type="molecule type" value="Genomic_DNA"/>
</dbReference>
<dbReference type="GO" id="GO:0016616">
    <property type="term" value="F:oxidoreductase activity, acting on the CH-OH group of donors, NAD or NADP as acceptor"/>
    <property type="evidence" value="ECO:0007669"/>
    <property type="project" value="InterPro"/>
</dbReference>
<dbReference type="OrthoDB" id="1522997at2"/>
<keyword evidence="3" id="KW-0520">NAD</keyword>
<accession>D7A2M3</accession>
<dbReference type="Proteomes" id="UP000006633">
    <property type="component" value="Chromosome"/>
</dbReference>
<dbReference type="AlphaFoldDB" id="D7A2M3"/>
<dbReference type="HOGENOM" id="CLU_1766896_0_0_5"/>
<dbReference type="PANTHER" id="PTHR43761:SF1">
    <property type="entry name" value="D-ISOMER SPECIFIC 2-HYDROXYACID DEHYDROGENASE CATALYTIC DOMAIN-CONTAINING PROTEIN-RELATED"/>
    <property type="match status" value="1"/>
</dbReference>
<dbReference type="Gene3D" id="3.40.50.720">
    <property type="entry name" value="NAD(P)-binding Rossmann-like Domain"/>
    <property type="match status" value="1"/>
</dbReference>
<sequence>MLFLDRSTFLNDMSLPSFALQRGSSSRSSEVVLHQASAPEEVSAHIERADVVITNKVPVIAAALAKVRRLRFIAVVATGYDVIEREEAQDVLRQKERKARRCFANFWALEPSPHQRNVTVNVSRKIRVTYANMRLSLSKWIENIDII</sequence>
<dbReference type="Pfam" id="PF00389">
    <property type="entry name" value="2-Hacid_dh"/>
    <property type="match status" value="1"/>
</dbReference>
<evidence type="ECO:0000259" key="4">
    <source>
        <dbReference type="Pfam" id="PF00389"/>
    </source>
</evidence>
<evidence type="ECO:0000313" key="5">
    <source>
        <dbReference type="EMBL" id="ADH91553.1"/>
    </source>
</evidence>
<dbReference type="eggNOG" id="COG1052">
    <property type="taxonomic scope" value="Bacteria"/>
</dbReference>
<name>D7A2M3_ANCN5</name>
<protein>
    <recommendedName>
        <fullName evidence="4">D-isomer specific 2-hydroxyacid dehydrogenase catalytic domain-containing protein</fullName>
    </recommendedName>
</protein>
<dbReference type="GO" id="GO:0051287">
    <property type="term" value="F:NAD binding"/>
    <property type="evidence" value="ECO:0007669"/>
    <property type="project" value="InterPro"/>
</dbReference>
<evidence type="ECO:0000256" key="2">
    <source>
        <dbReference type="ARBA" id="ARBA00023002"/>
    </source>
</evidence>
<feature type="domain" description="D-isomer specific 2-hydroxyacid dehydrogenase catalytic" evidence="4">
    <location>
        <begin position="28"/>
        <end position="89"/>
    </location>
</feature>
<keyword evidence="2" id="KW-0560">Oxidoreductase</keyword>
<gene>
    <name evidence="5" type="ordered locus">Snov_4288</name>
</gene>
<evidence type="ECO:0000313" key="6">
    <source>
        <dbReference type="Proteomes" id="UP000006633"/>
    </source>
</evidence>
<evidence type="ECO:0000256" key="1">
    <source>
        <dbReference type="ARBA" id="ARBA00005854"/>
    </source>
</evidence>